<organism evidence="3 4">
    <name type="scientific">Euhalothece natronophila Z-M001</name>
    <dbReference type="NCBI Taxonomy" id="522448"/>
    <lineage>
        <taxon>Bacteria</taxon>
        <taxon>Bacillati</taxon>
        <taxon>Cyanobacteriota</taxon>
        <taxon>Cyanophyceae</taxon>
        <taxon>Oscillatoriophycideae</taxon>
        <taxon>Chroococcales</taxon>
        <taxon>Halothecacae</taxon>
        <taxon>Halothece cluster</taxon>
        <taxon>Euhalothece</taxon>
    </lineage>
</organism>
<dbReference type="OrthoDB" id="7056876at2"/>
<dbReference type="KEGG" id="enn:FRE64_09705"/>
<name>A0A5B8NMH4_9CHRO</name>
<dbReference type="AlphaFoldDB" id="A0A5B8NMH4"/>
<evidence type="ECO:0000313" key="4">
    <source>
        <dbReference type="Proteomes" id="UP000318453"/>
    </source>
</evidence>
<accession>A0A5B8NMH4</accession>
<dbReference type="InterPro" id="IPR007130">
    <property type="entry name" value="DAGAT"/>
</dbReference>
<dbReference type="InterPro" id="IPR016676">
    <property type="entry name" value="P_lipid/glycerol_AcTrfase_prd"/>
</dbReference>
<reference evidence="3" key="1">
    <citation type="submission" date="2019-08" db="EMBL/GenBank/DDBJ databases">
        <title>Carotenoids and Carotenoid Binding Proteins in the Halophilic Cyanobacterium Euhalothece sp. ZM00.</title>
        <authorList>
            <person name="Cho S.M."/>
            <person name="Song J.Y."/>
            <person name="Park Y.-I."/>
        </authorList>
    </citation>
    <scope>NUCLEOTIDE SEQUENCE [LARGE SCALE GENOMIC DNA]</scope>
    <source>
        <strain evidence="3">Z-M001</strain>
    </source>
</reference>
<keyword evidence="2 3" id="KW-0012">Acyltransferase</keyword>
<keyword evidence="4" id="KW-1185">Reference proteome</keyword>
<dbReference type="SUPFAM" id="SSF69593">
    <property type="entry name" value="Glycerol-3-phosphate (1)-acyltransferase"/>
    <property type="match status" value="1"/>
</dbReference>
<proteinExistence type="predicted"/>
<keyword evidence="1 3" id="KW-0808">Transferase</keyword>
<evidence type="ECO:0000256" key="2">
    <source>
        <dbReference type="ARBA" id="ARBA00023315"/>
    </source>
</evidence>
<protein>
    <submittedName>
        <fullName evidence="3">Acyltransferase family protein</fullName>
    </submittedName>
</protein>
<evidence type="ECO:0000256" key="1">
    <source>
        <dbReference type="ARBA" id="ARBA00022679"/>
    </source>
</evidence>
<sequence length="276" mass="31626">MKYPPLSGWSLDDRDPETIKNWLKQAQWFHDHYFQAESEGWENLSANEAALVVGSHNGGLATPDMMMTLYEWFCRFGTEKPAYGLMHPHVWKAYTPLAQIASKLGAIQADPRIAIPALRRQAHVLVYPGGGKEVFRPYWERDQVKFYGRKGFIKLALRENVPIVPLVSWGAHETLIVLADIYEPMKAFLETFNLPWLFNLDPEVFPIYLGLPWGIAIGPLINFPLPAKIHLRIGEPIIFEHYGRKAAQDLAYVDHCYQLVLNQMQSQLDQLIAEVK</sequence>
<dbReference type="Pfam" id="PF03982">
    <property type="entry name" value="DAGAT"/>
    <property type="match status" value="1"/>
</dbReference>
<dbReference type="PANTHER" id="PTHR22753:SF14">
    <property type="entry name" value="MONOACYLGLYCEROL_DIACYLGLYCEROL O-ACYLTRANSFERASE"/>
    <property type="match status" value="1"/>
</dbReference>
<dbReference type="CDD" id="cd07987">
    <property type="entry name" value="LPLAT_MGAT-like"/>
    <property type="match status" value="1"/>
</dbReference>
<dbReference type="Proteomes" id="UP000318453">
    <property type="component" value="Chromosome"/>
</dbReference>
<dbReference type="GO" id="GO:0008374">
    <property type="term" value="F:O-acyltransferase activity"/>
    <property type="evidence" value="ECO:0007669"/>
    <property type="project" value="InterPro"/>
</dbReference>
<evidence type="ECO:0000313" key="3">
    <source>
        <dbReference type="EMBL" id="QDZ40198.1"/>
    </source>
</evidence>
<gene>
    <name evidence="3" type="ORF">FRE64_09705</name>
</gene>
<dbReference type="PIRSF" id="PIRSF016753">
    <property type="entry name" value="P_lipid/glycerol_ac_tran_prd"/>
    <property type="match status" value="1"/>
</dbReference>
<dbReference type="RefSeq" id="WP_146295883.1">
    <property type="nucleotide sequence ID" value="NZ_CP042326.1"/>
</dbReference>
<dbReference type="PANTHER" id="PTHR22753">
    <property type="entry name" value="TRANSMEMBRANE PROTEIN 68"/>
    <property type="match status" value="1"/>
</dbReference>
<dbReference type="GO" id="GO:0016020">
    <property type="term" value="C:membrane"/>
    <property type="evidence" value="ECO:0007669"/>
    <property type="project" value="TreeGrafter"/>
</dbReference>
<dbReference type="EMBL" id="CP042326">
    <property type="protein sequence ID" value="QDZ40198.1"/>
    <property type="molecule type" value="Genomic_DNA"/>
</dbReference>